<evidence type="ECO:0008006" key="4">
    <source>
        <dbReference type="Google" id="ProtNLM"/>
    </source>
</evidence>
<feature type="region of interest" description="Disordered" evidence="1">
    <location>
        <begin position="91"/>
        <end position="113"/>
    </location>
</feature>
<evidence type="ECO:0000313" key="2">
    <source>
        <dbReference type="EMBL" id="KAH7569948.1"/>
    </source>
</evidence>
<gene>
    <name evidence="2" type="ORF">JRO89_XS05G0022400</name>
</gene>
<feature type="compositionally biased region" description="Basic and acidic residues" evidence="1">
    <location>
        <begin position="352"/>
        <end position="363"/>
    </location>
</feature>
<evidence type="ECO:0000256" key="1">
    <source>
        <dbReference type="SAM" id="MobiDB-lite"/>
    </source>
</evidence>
<name>A0ABQ8I063_9ROSI</name>
<feature type="compositionally biased region" description="Polar residues" evidence="1">
    <location>
        <begin position="436"/>
        <end position="450"/>
    </location>
</feature>
<sequence length="525" mass="57323">MGMESELDSLLVNIFNVVSDSELVYPQATLGHRPDTKPFECDDNGLDSTGLKSENNMTKDYQNGVLCASEANERDPDGWTVEKLDRSMSFNDLTNNNEKDVRDLTEPYSNSGREMESFEESSFYMDKNVMECELPELIVCYKESTYHVKDICVDEGVRSNDKNMFDSDVDKKGVCTLLPPEKVINSDLIEEKNKNDKPLPDVMKSLAENASTTDIVYKCDSSPENVPDTGVVDLFDSKDVMPTGEVKDDATDKIENTVSTNLLSLADLLSMQDLLSENSCFESSTKDGIEVEKGSFECSSGKAVSGNPVLVSTAGESNDGTEETIAASSDFVSASEKSNGGSEETILANPAVEEKQNDSKEETLPSSETVSASEESTKSNIVEKLSYNSMVETGSITFDFDASAPIAKGTDDCPHHDESAHIENPDTSKLEDAPRQSVSSQSHGGLGESSFSVSGSLPGLISYSGSIAFSGNLSIRSDSSTTSTRSFAFPVLQSEWNCSPVRMAKADRRHLRKQKCWRQVLCCRF</sequence>
<feature type="region of interest" description="Disordered" evidence="1">
    <location>
        <begin position="409"/>
        <end position="450"/>
    </location>
</feature>
<reference evidence="2 3" key="1">
    <citation type="submission" date="2021-02" db="EMBL/GenBank/DDBJ databases">
        <title>Plant Genome Project.</title>
        <authorList>
            <person name="Zhang R.-G."/>
        </authorList>
    </citation>
    <scope>NUCLEOTIDE SEQUENCE [LARGE SCALE GENOMIC DNA]</scope>
    <source>
        <tissue evidence="2">Leaves</tissue>
    </source>
</reference>
<dbReference type="EMBL" id="JAFEMO010000005">
    <property type="protein sequence ID" value="KAH7569948.1"/>
    <property type="molecule type" value="Genomic_DNA"/>
</dbReference>
<accession>A0ABQ8I063</accession>
<dbReference type="PANTHER" id="PTHR33914:SF2">
    <property type="entry name" value="OS02G0582100 PROTEIN"/>
    <property type="match status" value="1"/>
</dbReference>
<feature type="compositionally biased region" description="Basic and acidic residues" evidence="1">
    <location>
        <begin position="409"/>
        <end position="434"/>
    </location>
</feature>
<dbReference type="PANTHER" id="PTHR33914">
    <property type="entry name" value="18S PRE-RIBOSOMAL ASSEMBLY PROTEIN GAR2-LIKE PROTEIN"/>
    <property type="match status" value="1"/>
</dbReference>
<evidence type="ECO:0000313" key="3">
    <source>
        <dbReference type="Proteomes" id="UP000827721"/>
    </source>
</evidence>
<dbReference type="Proteomes" id="UP000827721">
    <property type="component" value="Unassembled WGS sequence"/>
</dbReference>
<keyword evidence="3" id="KW-1185">Reference proteome</keyword>
<comment type="caution">
    <text evidence="2">The sequence shown here is derived from an EMBL/GenBank/DDBJ whole genome shotgun (WGS) entry which is preliminary data.</text>
</comment>
<feature type="region of interest" description="Disordered" evidence="1">
    <location>
        <begin position="297"/>
        <end position="378"/>
    </location>
</feature>
<feature type="compositionally biased region" description="Polar residues" evidence="1">
    <location>
        <begin position="326"/>
        <end position="342"/>
    </location>
</feature>
<organism evidence="2 3">
    <name type="scientific">Xanthoceras sorbifolium</name>
    <dbReference type="NCBI Taxonomy" id="99658"/>
    <lineage>
        <taxon>Eukaryota</taxon>
        <taxon>Viridiplantae</taxon>
        <taxon>Streptophyta</taxon>
        <taxon>Embryophyta</taxon>
        <taxon>Tracheophyta</taxon>
        <taxon>Spermatophyta</taxon>
        <taxon>Magnoliopsida</taxon>
        <taxon>eudicotyledons</taxon>
        <taxon>Gunneridae</taxon>
        <taxon>Pentapetalae</taxon>
        <taxon>rosids</taxon>
        <taxon>malvids</taxon>
        <taxon>Sapindales</taxon>
        <taxon>Sapindaceae</taxon>
        <taxon>Xanthoceroideae</taxon>
        <taxon>Xanthoceras</taxon>
    </lineage>
</organism>
<proteinExistence type="predicted"/>
<protein>
    <recommendedName>
        <fullName evidence="4">18S pre-ribosomal assembly protein gar2-like protein</fullName>
    </recommendedName>
</protein>
<dbReference type="InterPro" id="IPR040378">
    <property type="entry name" value="BASL"/>
</dbReference>